<name>A0ABU1JQB7_9PROT</name>
<evidence type="ECO:0000256" key="3">
    <source>
        <dbReference type="ARBA" id="ARBA00022448"/>
    </source>
</evidence>
<dbReference type="EMBL" id="JAVDPW010000005">
    <property type="protein sequence ID" value="MDR6290807.1"/>
    <property type="molecule type" value="Genomic_DNA"/>
</dbReference>
<evidence type="ECO:0000256" key="5">
    <source>
        <dbReference type="ARBA" id="ARBA00022840"/>
    </source>
</evidence>
<gene>
    <name evidence="7" type="ORF">E9232_003333</name>
</gene>
<dbReference type="SUPFAM" id="SSF52540">
    <property type="entry name" value="P-loop containing nucleoside triphosphate hydrolases"/>
    <property type="match status" value="1"/>
</dbReference>
<organism evidence="7 8">
    <name type="scientific">Inquilinus ginsengisoli</name>
    <dbReference type="NCBI Taxonomy" id="363840"/>
    <lineage>
        <taxon>Bacteria</taxon>
        <taxon>Pseudomonadati</taxon>
        <taxon>Pseudomonadota</taxon>
        <taxon>Alphaproteobacteria</taxon>
        <taxon>Rhodospirillales</taxon>
        <taxon>Rhodospirillaceae</taxon>
        <taxon>Inquilinus</taxon>
    </lineage>
</organism>
<dbReference type="PROSITE" id="PS00211">
    <property type="entry name" value="ABC_TRANSPORTER_1"/>
    <property type="match status" value="1"/>
</dbReference>
<dbReference type="Proteomes" id="UP001262410">
    <property type="component" value="Unassembled WGS sequence"/>
</dbReference>
<evidence type="ECO:0000313" key="8">
    <source>
        <dbReference type="Proteomes" id="UP001262410"/>
    </source>
</evidence>
<dbReference type="PROSITE" id="PS50893">
    <property type="entry name" value="ABC_TRANSPORTER_2"/>
    <property type="match status" value="1"/>
</dbReference>
<evidence type="ECO:0000256" key="1">
    <source>
        <dbReference type="ARBA" id="ARBA00004417"/>
    </source>
</evidence>
<dbReference type="SMART" id="SM00382">
    <property type="entry name" value="AAA"/>
    <property type="match status" value="1"/>
</dbReference>
<evidence type="ECO:0000259" key="6">
    <source>
        <dbReference type="PROSITE" id="PS50893"/>
    </source>
</evidence>
<dbReference type="InterPro" id="IPR003593">
    <property type="entry name" value="AAA+_ATPase"/>
</dbReference>
<dbReference type="InterPro" id="IPR017871">
    <property type="entry name" value="ABC_transporter-like_CS"/>
</dbReference>
<sequence length="336" mass="35871">MTAMPPPLVSITDLKVHFPIGKGLFRPGGTVRAVDGVSLDIRPHEVVGLVGESGSGKTTLGRAVLRLIEPTGGSVRFEGQEILGLPAAAMAALRSRMQIIFQDPYASLNPRMTVGDTLGEALYLHGIGGRGDRPARIRALLDKVGLPTFAAGRYPHEFSGGQRQRVGIARALAVNPAFIVADEPVSALDVSIQAQIINLLQDLQQEMGLALLFIGHDLSVIEYLCDRVVVLYLGRVMETATAAELYRNPRHPYTRALLDAAPIPRPGARRTRMVLKGDLPSPLNPPSGCVFRTRCPYALPACGEAAPPLRDAGPGHAVACIRSDLDLTRPPAVVTA</sequence>
<comment type="similarity">
    <text evidence="2">Belongs to the ABC transporter superfamily.</text>
</comment>
<keyword evidence="3" id="KW-0813">Transport</keyword>
<evidence type="ECO:0000256" key="4">
    <source>
        <dbReference type="ARBA" id="ARBA00022741"/>
    </source>
</evidence>
<dbReference type="NCBIfam" id="TIGR01727">
    <property type="entry name" value="oligo_HPY"/>
    <property type="match status" value="1"/>
</dbReference>
<dbReference type="Pfam" id="PF08352">
    <property type="entry name" value="oligo_HPY"/>
    <property type="match status" value="1"/>
</dbReference>
<keyword evidence="5 7" id="KW-0067">ATP-binding</keyword>
<reference evidence="7 8" key="1">
    <citation type="submission" date="2023-07" db="EMBL/GenBank/DDBJ databases">
        <title>Sorghum-associated microbial communities from plants grown in Nebraska, USA.</title>
        <authorList>
            <person name="Schachtman D."/>
        </authorList>
    </citation>
    <scope>NUCLEOTIDE SEQUENCE [LARGE SCALE GENOMIC DNA]</scope>
    <source>
        <strain evidence="7 8">584</strain>
    </source>
</reference>
<comment type="subcellular location">
    <subcellularLocation>
        <location evidence="1">Cell inner membrane</location>
        <topology evidence="1">Peripheral membrane protein</topology>
    </subcellularLocation>
</comment>
<dbReference type="Pfam" id="PF00005">
    <property type="entry name" value="ABC_tran"/>
    <property type="match status" value="1"/>
</dbReference>
<evidence type="ECO:0000256" key="2">
    <source>
        <dbReference type="ARBA" id="ARBA00005417"/>
    </source>
</evidence>
<dbReference type="GO" id="GO:0005524">
    <property type="term" value="F:ATP binding"/>
    <property type="evidence" value="ECO:0007669"/>
    <property type="project" value="UniProtKB-KW"/>
</dbReference>
<feature type="domain" description="ABC transporter" evidence="6">
    <location>
        <begin position="9"/>
        <end position="258"/>
    </location>
</feature>
<dbReference type="InterPro" id="IPR027417">
    <property type="entry name" value="P-loop_NTPase"/>
</dbReference>
<comment type="caution">
    <text evidence="7">The sequence shown here is derived from an EMBL/GenBank/DDBJ whole genome shotgun (WGS) entry which is preliminary data.</text>
</comment>
<dbReference type="Gene3D" id="3.40.50.300">
    <property type="entry name" value="P-loop containing nucleotide triphosphate hydrolases"/>
    <property type="match status" value="1"/>
</dbReference>
<dbReference type="PANTHER" id="PTHR43776">
    <property type="entry name" value="TRANSPORT ATP-BINDING PROTEIN"/>
    <property type="match status" value="1"/>
</dbReference>
<keyword evidence="8" id="KW-1185">Reference proteome</keyword>
<protein>
    <submittedName>
        <fullName evidence="7">Oligopeptide/dipeptide ABC transporter ATP-binding protein</fullName>
    </submittedName>
</protein>
<dbReference type="InterPro" id="IPR013563">
    <property type="entry name" value="Oligopep_ABC_C"/>
</dbReference>
<proteinExistence type="inferred from homology"/>
<dbReference type="InterPro" id="IPR003439">
    <property type="entry name" value="ABC_transporter-like_ATP-bd"/>
</dbReference>
<dbReference type="InterPro" id="IPR050319">
    <property type="entry name" value="ABC_transp_ATP-bind"/>
</dbReference>
<keyword evidence="4" id="KW-0547">Nucleotide-binding</keyword>
<dbReference type="CDD" id="cd03257">
    <property type="entry name" value="ABC_NikE_OppD_transporters"/>
    <property type="match status" value="1"/>
</dbReference>
<accession>A0ABU1JQB7</accession>
<dbReference type="PANTHER" id="PTHR43776:SF7">
    <property type="entry name" value="D,D-DIPEPTIDE TRANSPORT ATP-BINDING PROTEIN DDPF-RELATED"/>
    <property type="match status" value="1"/>
</dbReference>
<evidence type="ECO:0000313" key="7">
    <source>
        <dbReference type="EMBL" id="MDR6290807.1"/>
    </source>
</evidence>